<dbReference type="OrthoDB" id="5644163at2"/>
<reference evidence="2" key="1">
    <citation type="submission" date="2012-06" db="EMBL/GenBank/DDBJ databases">
        <title>The complete genome of Belliella baltica DSM 15883.</title>
        <authorList>
            <person name="Lucas S."/>
            <person name="Copeland A."/>
            <person name="Lapidus A."/>
            <person name="Goodwin L."/>
            <person name="Pitluck S."/>
            <person name="Peters L."/>
            <person name="Mikhailova N."/>
            <person name="Davenport K."/>
            <person name="Kyrpides N."/>
            <person name="Mavromatis K."/>
            <person name="Pagani I."/>
            <person name="Ivanova N."/>
            <person name="Ovchinnikova G."/>
            <person name="Zeytun A."/>
            <person name="Detter J.C."/>
            <person name="Han C."/>
            <person name="Land M."/>
            <person name="Hauser L."/>
            <person name="Markowitz V."/>
            <person name="Cheng J.-F."/>
            <person name="Hugenholtz P."/>
            <person name="Woyke T."/>
            <person name="Wu D."/>
            <person name="Tindall B."/>
            <person name="Pomrenke H."/>
            <person name="Brambilla E."/>
            <person name="Klenk H.-P."/>
            <person name="Eisen J.A."/>
        </authorList>
    </citation>
    <scope>NUCLEOTIDE SEQUENCE [LARGE SCALE GENOMIC DNA]</scope>
    <source>
        <strain evidence="2">DSM 15883 / CIP 108006 / LMG 21964 / BA134</strain>
    </source>
</reference>
<dbReference type="STRING" id="866536.Belba_1091"/>
<name>I3Z3B1_BELBD</name>
<keyword evidence="2" id="KW-1185">Reference proteome</keyword>
<accession>I3Z3B1</accession>
<dbReference type="Proteomes" id="UP000006050">
    <property type="component" value="Chromosome"/>
</dbReference>
<dbReference type="KEGG" id="bbd:Belba_1091"/>
<proteinExistence type="predicted"/>
<dbReference type="AlphaFoldDB" id="I3Z3B1"/>
<dbReference type="EMBL" id="CP003281">
    <property type="protein sequence ID" value="AFL83729.1"/>
    <property type="molecule type" value="Genomic_DNA"/>
</dbReference>
<evidence type="ECO:0000313" key="1">
    <source>
        <dbReference type="EMBL" id="AFL83729.1"/>
    </source>
</evidence>
<evidence type="ECO:0000313" key="2">
    <source>
        <dbReference type="Proteomes" id="UP000006050"/>
    </source>
</evidence>
<protein>
    <submittedName>
        <fullName evidence="1">Uncharacterized protein</fullName>
    </submittedName>
</protein>
<dbReference type="HOGENOM" id="CLU_1248624_0_0_10"/>
<sequence length="221" mass="25160">MYLSSYSNFNSNRPKLKVFGEVTSPSHLRLFLSTITFDTNFTNLLLGSYNQVAIAYKSAADGITIGGWPFCNSSCRDRRRRERDAWNAGNDYLVRGWEVAWNRLIGASELQTISVTEPVYVCNGRNPLEFAPYAGDDCFDLYCDDCRWEYQTFTYQIWVNQSSDGFIKKSSQVGQLSNWGGSELRLTGANHLEMGIHPNTNLLLRNVFDGNHGAFFQTSRR</sequence>
<gene>
    <name evidence="1" type="ordered locus">Belba_1091</name>
</gene>
<dbReference type="RefSeq" id="WP_014771732.1">
    <property type="nucleotide sequence ID" value="NC_018010.1"/>
</dbReference>
<organism evidence="1 2">
    <name type="scientific">Belliella baltica (strain DSM 15883 / CIP 108006 / LMG 21964 / BA134)</name>
    <dbReference type="NCBI Taxonomy" id="866536"/>
    <lineage>
        <taxon>Bacteria</taxon>
        <taxon>Pseudomonadati</taxon>
        <taxon>Bacteroidota</taxon>
        <taxon>Cytophagia</taxon>
        <taxon>Cytophagales</taxon>
        <taxon>Cyclobacteriaceae</taxon>
        <taxon>Belliella</taxon>
    </lineage>
</organism>